<organism evidence="1 2">
    <name type="scientific">Listeria booriae</name>
    <dbReference type="NCBI Taxonomy" id="1552123"/>
    <lineage>
        <taxon>Bacteria</taxon>
        <taxon>Bacillati</taxon>
        <taxon>Bacillota</taxon>
        <taxon>Bacilli</taxon>
        <taxon>Bacillales</taxon>
        <taxon>Listeriaceae</taxon>
        <taxon>Listeria</taxon>
    </lineage>
</organism>
<dbReference type="EMBL" id="JAAROL010000002">
    <property type="protein sequence ID" value="MBC1331915.1"/>
    <property type="molecule type" value="Genomic_DNA"/>
</dbReference>
<dbReference type="Proteomes" id="UP000532866">
    <property type="component" value="Unassembled WGS sequence"/>
</dbReference>
<gene>
    <name evidence="1" type="ORF">HB759_08190</name>
</gene>
<evidence type="ECO:0000313" key="1">
    <source>
        <dbReference type="EMBL" id="MBC1331915.1"/>
    </source>
</evidence>
<proteinExistence type="predicted"/>
<reference evidence="1 2" key="1">
    <citation type="submission" date="2020-03" db="EMBL/GenBank/DDBJ databases">
        <title>Soil Listeria distribution.</title>
        <authorList>
            <person name="Liao J."/>
            <person name="Wiedmann M."/>
        </authorList>
    </citation>
    <scope>NUCLEOTIDE SEQUENCE [LARGE SCALE GENOMIC DNA]</scope>
    <source>
        <strain evidence="1 2">FSL L7-1833</strain>
    </source>
</reference>
<dbReference type="AlphaFoldDB" id="A0A7X0TMH0"/>
<sequence length="389" mass="45216">MGIFKKLLTGITSSNVMGKYGTLEDWQKASPNELKKYKENIKLGVEQKTVPKIILGSFLMVEGKGEEEEGERILREAMDEGVENAERDYSAALAYYYMQKGKFNTALKKDKWFPKWIEASEKCVEQGYKNAESILADIYIACYSLNDPEFEEIVIKIIKLLRIATAKHQSMGCLSYGRFIQNKLSSNEYKQKNTPNYQELEAAKPYFLQAIKDEKGTQFESSAYEAMISYYNESIHRDIKKAIESYLSKDDISGISTKIDKTYEEALKYVKSGDEKSKIATSILNNYVVLFDFLNLAILVKEKDDKNIVADNYIWQMDEKRFSDKAITIKNDIAMDILSQYYLDNLPEIKQNNLKIHKPTTEYMEKRKETRSKYIQMNINQYNEFFRTN</sequence>
<accession>A0A7X0TMH0</accession>
<dbReference type="RefSeq" id="WP_185361832.1">
    <property type="nucleotide sequence ID" value="NZ_JAARNB010000003.1"/>
</dbReference>
<comment type="caution">
    <text evidence="1">The sequence shown here is derived from an EMBL/GenBank/DDBJ whole genome shotgun (WGS) entry which is preliminary data.</text>
</comment>
<name>A0A7X0TMH0_9LIST</name>
<protein>
    <submittedName>
        <fullName evidence="1">Uncharacterized protein</fullName>
    </submittedName>
</protein>
<evidence type="ECO:0000313" key="2">
    <source>
        <dbReference type="Proteomes" id="UP000532866"/>
    </source>
</evidence>